<evidence type="ECO:0000313" key="13">
    <source>
        <dbReference type="EMBL" id="PIR44212.1"/>
    </source>
</evidence>
<dbReference type="EC" id="2.4.1.227" evidence="10"/>
<evidence type="ECO:0000256" key="1">
    <source>
        <dbReference type="ARBA" id="ARBA00022475"/>
    </source>
</evidence>
<evidence type="ECO:0000259" key="12">
    <source>
        <dbReference type="Pfam" id="PF04101"/>
    </source>
</evidence>
<dbReference type="SUPFAM" id="SSF53756">
    <property type="entry name" value="UDP-Glycosyltransferase/glycogen phosphorylase"/>
    <property type="match status" value="1"/>
</dbReference>
<reference evidence="13 14" key="1">
    <citation type="submission" date="2017-09" db="EMBL/GenBank/DDBJ databases">
        <title>Depth-based differentiation of microbial function through sediment-hosted aquifers and enrichment of novel symbionts in the deep terrestrial subsurface.</title>
        <authorList>
            <person name="Probst A.J."/>
            <person name="Ladd B."/>
            <person name="Jarett J.K."/>
            <person name="Geller-Mcgrath D.E."/>
            <person name="Sieber C.M."/>
            <person name="Emerson J.B."/>
            <person name="Anantharaman K."/>
            <person name="Thomas B.C."/>
            <person name="Malmstrom R."/>
            <person name="Stieglmeier M."/>
            <person name="Klingl A."/>
            <person name="Woyke T."/>
            <person name="Ryan C.M."/>
            <person name="Banfield J.F."/>
        </authorList>
    </citation>
    <scope>NUCLEOTIDE SEQUENCE [LARGE SCALE GENOMIC DNA]</scope>
    <source>
        <strain evidence="13">CG10_big_fil_rev_8_21_14_0_10_31_9</strain>
    </source>
</reference>
<comment type="similarity">
    <text evidence="10">Belongs to the glycosyltransferase 28 family. MurG subfamily.</text>
</comment>
<dbReference type="GO" id="GO:0008360">
    <property type="term" value="P:regulation of cell shape"/>
    <property type="evidence" value="ECO:0007669"/>
    <property type="project" value="UniProtKB-KW"/>
</dbReference>
<keyword evidence="3 10" id="KW-0328">Glycosyltransferase</keyword>
<accession>A0A2H0RCD6</accession>
<comment type="subcellular location">
    <subcellularLocation>
        <location evidence="10">Cell membrane</location>
        <topology evidence="10">Peripheral membrane protein</topology>
        <orientation evidence="10">Cytoplasmic side</orientation>
    </subcellularLocation>
</comment>
<dbReference type="Gene3D" id="3.40.50.2000">
    <property type="entry name" value="Glycogen Phosphorylase B"/>
    <property type="match status" value="2"/>
</dbReference>
<organism evidence="13 14">
    <name type="scientific">Candidatus Wolfebacteria bacterium CG10_big_fil_rev_8_21_14_0_10_31_9</name>
    <dbReference type="NCBI Taxonomy" id="1975070"/>
    <lineage>
        <taxon>Bacteria</taxon>
        <taxon>Candidatus Wolfeibacteriota</taxon>
    </lineage>
</organism>
<keyword evidence="4 10" id="KW-0808">Transferase</keyword>
<evidence type="ECO:0000259" key="11">
    <source>
        <dbReference type="Pfam" id="PF03033"/>
    </source>
</evidence>
<dbReference type="CDD" id="cd03785">
    <property type="entry name" value="GT28_MurG"/>
    <property type="match status" value="1"/>
</dbReference>
<comment type="caution">
    <text evidence="10">Lacks conserved residue(s) required for the propagation of feature annotation.</text>
</comment>
<keyword evidence="7 10" id="KW-0472">Membrane</keyword>
<feature type="binding site" evidence="10">
    <location>
        <begin position="10"/>
        <end position="12"/>
    </location>
    <ligand>
        <name>UDP-N-acetyl-alpha-D-glucosamine</name>
        <dbReference type="ChEBI" id="CHEBI:57705"/>
    </ligand>
</feature>
<feature type="domain" description="Glycosyltransferase family 28 N-terminal" evidence="11">
    <location>
        <begin position="3"/>
        <end position="145"/>
    </location>
</feature>
<name>A0A2H0RCD6_9BACT</name>
<gene>
    <name evidence="10" type="primary">murG</name>
    <name evidence="13" type="ORF">COV23_00945</name>
</gene>
<keyword evidence="8 10" id="KW-0131">Cell cycle</keyword>
<feature type="binding site" evidence="10">
    <location>
        <position position="180"/>
    </location>
    <ligand>
        <name>UDP-N-acetyl-alpha-D-glucosamine</name>
        <dbReference type="ChEBI" id="CHEBI:57705"/>
    </ligand>
</feature>
<dbReference type="UniPathway" id="UPA00219"/>
<sequence>MRILFTGGGTGGHIYPLLAVTEELKKIANQKRIELELYYLGVPESFVYLLENDSVKVLKTVSAKIRRYFDLKNLIDIPKFFIAVLQSFWKVFWLMPDVLFSKGGTGSLPVVMACRFYRIPIIIHESDSVAGLSNLIASKYAYRIGISFASTKDSFIDNFTKEKIVQRVLNKIALVGNPVRSFLINKNSQIDEETVKKNLGLDPQRPLILVLGGSQGATRINDFFLEIASELLADGYQVFHQTGIKNFDVFNKDLSSVLKDSPLKQYYQTVSYFDENIKDAYVAAYLVVSRAGSGSIFEIATMGKPSILIPLSESAYNHQVQNAFEYSKTGAAVVIEESNLKQGIFMAQIKKIFSNPDSLKRMSEFAEKFAKPDAGKIIAEEIIEVGEIN</sequence>
<feature type="binding site" evidence="10">
    <location>
        <position position="214"/>
    </location>
    <ligand>
        <name>UDP-N-acetyl-alpha-D-glucosamine</name>
        <dbReference type="ChEBI" id="CHEBI:57705"/>
    </ligand>
</feature>
<dbReference type="EMBL" id="PCXV01000017">
    <property type="protein sequence ID" value="PIR44212.1"/>
    <property type="molecule type" value="Genomic_DNA"/>
</dbReference>
<keyword evidence="5 10" id="KW-0133">Cell shape</keyword>
<evidence type="ECO:0000256" key="4">
    <source>
        <dbReference type="ARBA" id="ARBA00022679"/>
    </source>
</evidence>
<comment type="function">
    <text evidence="10">Cell wall formation. Catalyzes the transfer of a GlcNAc subunit on undecaprenyl-pyrophosphoryl-MurNAc-pentapeptide (lipid intermediate I) to form undecaprenyl-pyrophosphoryl-MurNAc-(pentapeptide)GlcNAc (lipid intermediate II).</text>
</comment>
<dbReference type="GO" id="GO:0005886">
    <property type="term" value="C:plasma membrane"/>
    <property type="evidence" value="ECO:0007669"/>
    <property type="project" value="UniProtKB-SubCell"/>
</dbReference>
<dbReference type="GO" id="GO:0050511">
    <property type="term" value="F:undecaprenyldiphospho-muramoylpentapeptide beta-N-acetylglucosaminyltransferase activity"/>
    <property type="evidence" value="ECO:0007669"/>
    <property type="project" value="UniProtKB-UniRule"/>
</dbReference>
<dbReference type="Proteomes" id="UP000231602">
    <property type="component" value="Unassembled WGS sequence"/>
</dbReference>
<evidence type="ECO:0000256" key="10">
    <source>
        <dbReference type="HAMAP-Rule" id="MF_00033"/>
    </source>
</evidence>
<dbReference type="GO" id="GO:0009252">
    <property type="term" value="P:peptidoglycan biosynthetic process"/>
    <property type="evidence" value="ECO:0007669"/>
    <property type="project" value="UniProtKB-UniRule"/>
</dbReference>
<dbReference type="InterPro" id="IPR004276">
    <property type="entry name" value="GlycoTrans_28_N"/>
</dbReference>
<dbReference type="InterPro" id="IPR006009">
    <property type="entry name" value="GlcNAc_MurG"/>
</dbReference>
<proteinExistence type="inferred from homology"/>
<dbReference type="HAMAP" id="MF_00033">
    <property type="entry name" value="MurG"/>
    <property type="match status" value="1"/>
</dbReference>
<keyword evidence="9 10" id="KW-0961">Cell wall biogenesis/degradation</keyword>
<protein>
    <recommendedName>
        <fullName evidence="10">UDP-N-acetylglucosamine--N-acetylmuramyl-(pentapeptide) pyrophosphoryl-undecaprenol N-acetylglucosamine transferase</fullName>
        <ecNumber evidence="10">2.4.1.227</ecNumber>
    </recommendedName>
    <alternativeName>
        <fullName evidence="10">Undecaprenyl-PP-MurNAc-pentapeptide-UDPGlcNAc GlcNAc transferase</fullName>
    </alternativeName>
</protein>
<dbReference type="Pfam" id="PF04101">
    <property type="entry name" value="Glyco_tran_28_C"/>
    <property type="match status" value="1"/>
</dbReference>
<dbReference type="GO" id="GO:0051301">
    <property type="term" value="P:cell division"/>
    <property type="evidence" value="ECO:0007669"/>
    <property type="project" value="UniProtKB-KW"/>
</dbReference>
<dbReference type="AlphaFoldDB" id="A0A2H0RCD6"/>
<keyword evidence="2 10" id="KW-0132">Cell division</keyword>
<keyword evidence="1 10" id="KW-1003">Cell membrane</keyword>
<evidence type="ECO:0000256" key="8">
    <source>
        <dbReference type="ARBA" id="ARBA00023306"/>
    </source>
</evidence>
<evidence type="ECO:0000256" key="3">
    <source>
        <dbReference type="ARBA" id="ARBA00022676"/>
    </source>
</evidence>
<evidence type="ECO:0000313" key="14">
    <source>
        <dbReference type="Proteomes" id="UP000231602"/>
    </source>
</evidence>
<dbReference type="GO" id="GO:0005975">
    <property type="term" value="P:carbohydrate metabolic process"/>
    <property type="evidence" value="ECO:0007669"/>
    <property type="project" value="InterPro"/>
</dbReference>
<dbReference type="PANTHER" id="PTHR21015:SF22">
    <property type="entry name" value="GLYCOSYLTRANSFERASE"/>
    <property type="match status" value="1"/>
</dbReference>
<dbReference type="InterPro" id="IPR007235">
    <property type="entry name" value="Glyco_trans_28_C"/>
</dbReference>
<keyword evidence="6 10" id="KW-0573">Peptidoglycan synthesis</keyword>
<comment type="pathway">
    <text evidence="10">Cell wall biogenesis; peptidoglycan biosynthesis.</text>
</comment>
<dbReference type="PANTHER" id="PTHR21015">
    <property type="entry name" value="UDP-N-ACETYLGLUCOSAMINE--N-ACETYLMURAMYL-(PENTAPEPTIDE) PYROPHOSPHORYL-UNDECAPRENOL N-ACETYLGLUCOSAMINE TRANSFERASE 1"/>
    <property type="match status" value="1"/>
</dbReference>
<dbReference type="GO" id="GO:0051991">
    <property type="term" value="F:UDP-N-acetyl-D-glucosamine:N-acetylmuramoyl-L-alanyl-D-glutamyl-meso-2,6-diaminopimelyl-D-alanyl-D-alanine-diphosphoundecaprenol 4-beta-N-acetylglucosaminlytransferase activity"/>
    <property type="evidence" value="ECO:0007669"/>
    <property type="project" value="RHEA"/>
</dbReference>
<evidence type="ECO:0000256" key="2">
    <source>
        <dbReference type="ARBA" id="ARBA00022618"/>
    </source>
</evidence>
<comment type="catalytic activity">
    <reaction evidence="10">
        <text>di-trans,octa-cis-undecaprenyl diphospho-N-acetyl-alpha-D-muramoyl-L-alanyl-D-glutamyl-meso-2,6-diaminopimeloyl-D-alanyl-D-alanine + UDP-N-acetyl-alpha-D-glucosamine = di-trans,octa-cis-undecaprenyl diphospho-[N-acetyl-alpha-D-glucosaminyl-(1-&gt;4)]-N-acetyl-alpha-D-muramoyl-L-alanyl-D-glutamyl-meso-2,6-diaminopimeloyl-D-alanyl-D-alanine + UDP + H(+)</text>
        <dbReference type="Rhea" id="RHEA:31227"/>
        <dbReference type="ChEBI" id="CHEBI:15378"/>
        <dbReference type="ChEBI" id="CHEBI:57705"/>
        <dbReference type="ChEBI" id="CHEBI:58223"/>
        <dbReference type="ChEBI" id="CHEBI:61387"/>
        <dbReference type="ChEBI" id="CHEBI:61388"/>
        <dbReference type="EC" id="2.4.1.227"/>
    </reaction>
</comment>
<feature type="domain" description="Glycosyl transferase family 28 C-terminal" evidence="12">
    <location>
        <begin position="208"/>
        <end position="374"/>
    </location>
</feature>
<evidence type="ECO:0000256" key="6">
    <source>
        <dbReference type="ARBA" id="ARBA00022984"/>
    </source>
</evidence>
<dbReference type="Pfam" id="PF03033">
    <property type="entry name" value="Glyco_transf_28"/>
    <property type="match status" value="1"/>
</dbReference>
<evidence type="ECO:0000256" key="7">
    <source>
        <dbReference type="ARBA" id="ARBA00023136"/>
    </source>
</evidence>
<evidence type="ECO:0000256" key="5">
    <source>
        <dbReference type="ARBA" id="ARBA00022960"/>
    </source>
</evidence>
<dbReference type="GO" id="GO:0071555">
    <property type="term" value="P:cell wall organization"/>
    <property type="evidence" value="ECO:0007669"/>
    <property type="project" value="UniProtKB-KW"/>
</dbReference>
<feature type="binding site" evidence="10">
    <location>
        <position position="319"/>
    </location>
    <ligand>
        <name>UDP-N-acetyl-alpha-D-glucosamine</name>
        <dbReference type="ChEBI" id="CHEBI:57705"/>
    </ligand>
</feature>
<evidence type="ECO:0000256" key="9">
    <source>
        <dbReference type="ARBA" id="ARBA00023316"/>
    </source>
</evidence>
<comment type="caution">
    <text evidence="13">The sequence shown here is derived from an EMBL/GenBank/DDBJ whole genome shotgun (WGS) entry which is preliminary data.</text>
</comment>